<organism evidence="4 5">
    <name type="scientific">Channa striata</name>
    <name type="common">Snakehead murrel</name>
    <name type="synonym">Ophicephalus striatus</name>
    <dbReference type="NCBI Taxonomy" id="64152"/>
    <lineage>
        <taxon>Eukaryota</taxon>
        <taxon>Metazoa</taxon>
        <taxon>Chordata</taxon>
        <taxon>Craniata</taxon>
        <taxon>Vertebrata</taxon>
        <taxon>Euteleostomi</taxon>
        <taxon>Actinopterygii</taxon>
        <taxon>Neopterygii</taxon>
        <taxon>Teleostei</taxon>
        <taxon>Neoteleostei</taxon>
        <taxon>Acanthomorphata</taxon>
        <taxon>Anabantaria</taxon>
        <taxon>Anabantiformes</taxon>
        <taxon>Channoidei</taxon>
        <taxon>Channidae</taxon>
        <taxon>Channa</taxon>
    </lineage>
</organism>
<dbReference type="AlphaFoldDB" id="A0AA88SIK2"/>
<comment type="caution">
    <text evidence="4">The sequence shown here is derived from an EMBL/GenBank/DDBJ whole genome shotgun (WGS) entry which is preliminary data.</text>
</comment>
<evidence type="ECO:0000313" key="5">
    <source>
        <dbReference type="Proteomes" id="UP001187415"/>
    </source>
</evidence>
<keyword evidence="2" id="KW-0472">Membrane</keyword>
<dbReference type="Proteomes" id="UP001187415">
    <property type="component" value="Unassembled WGS sequence"/>
</dbReference>
<evidence type="ECO:0000256" key="2">
    <source>
        <dbReference type="SAM" id="Phobius"/>
    </source>
</evidence>
<keyword evidence="3" id="KW-0732">Signal</keyword>
<sequence>MSSNLQVLTVLSLMSLLSCCSSGYELQDTIHALKEENLQLQHRLENLTEALRDLKHLLTEHSKGISAETHQMLEQAFCLPELHNAAHAIFITPTSLLLLVLVFVLLTQLL</sequence>
<accession>A0AA88SIK2</accession>
<feature type="coiled-coil region" evidence="1">
    <location>
        <begin position="30"/>
        <end position="57"/>
    </location>
</feature>
<keyword evidence="1" id="KW-0175">Coiled coil</keyword>
<keyword evidence="2" id="KW-1133">Transmembrane helix</keyword>
<keyword evidence="5" id="KW-1185">Reference proteome</keyword>
<feature type="signal peptide" evidence="3">
    <location>
        <begin position="1"/>
        <end position="22"/>
    </location>
</feature>
<proteinExistence type="predicted"/>
<reference evidence="4" key="1">
    <citation type="submission" date="2023-07" db="EMBL/GenBank/DDBJ databases">
        <title>Chromosome-level Genome Assembly of Striped Snakehead (Channa striata).</title>
        <authorList>
            <person name="Liu H."/>
        </authorList>
    </citation>
    <scope>NUCLEOTIDE SEQUENCE</scope>
    <source>
        <strain evidence="4">Gz</strain>
        <tissue evidence="4">Muscle</tissue>
    </source>
</reference>
<keyword evidence="2" id="KW-0812">Transmembrane</keyword>
<feature type="transmembrane region" description="Helical" evidence="2">
    <location>
        <begin position="85"/>
        <end position="106"/>
    </location>
</feature>
<dbReference type="EMBL" id="JAUPFM010000011">
    <property type="protein sequence ID" value="KAK2837952.1"/>
    <property type="molecule type" value="Genomic_DNA"/>
</dbReference>
<evidence type="ECO:0000256" key="3">
    <source>
        <dbReference type="SAM" id="SignalP"/>
    </source>
</evidence>
<evidence type="ECO:0000256" key="1">
    <source>
        <dbReference type="SAM" id="Coils"/>
    </source>
</evidence>
<feature type="chain" id="PRO_5041705747" evidence="3">
    <location>
        <begin position="23"/>
        <end position="110"/>
    </location>
</feature>
<evidence type="ECO:0000313" key="4">
    <source>
        <dbReference type="EMBL" id="KAK2837952.1"/>
    </source>
</evidence>
<gene>
    <name evidence="4" type="ORF">Q5P01_015164</name>
</gene>
<protein>
    <submittedName>
        <fullName evidence="4">Uncharacterized protein</fullName>
    </submittedName>
</protein>
<name>A0AA88SIK2_CHASR</name>